<organism evidence="9 10">
    <name type="scientific">Leptolyngbya boryana NIES-2135</name>
    <dbReference type="NCBI Taxonomy" id="1973484"/>
    <lineage>
        <taxon>Bacteria</taxon>
        <taxon>Bacillati</taxon>
        <taxon>Cyanobacteriota</taxon>
        <taxon>Cyanophyceae</taxon>
        <taxon>Leptolyngbyales</taxon>
        <taxon>Leptolyngbyaceae</taxon>
        <taxon>Leptolyngbya group</taxon>
        <taxon>Leptolyngbya</taxon>
    </lineage>
</organism>
<keyword evidence="6 7" id="KW-0472">Membrane</keyword>
<dbReference type="AlphaFoldDB" id="A0A1Z4JLR9"/>
<evidence type="ECO:0000259" key="8">
    <source>
        <dbReference type="Pfam" id="PF02687"/>
    </source>
</evidence>
<dbReference type="NCBIfam" id="TIGR01185">
    <property type="entry name" value="devC"/>
    <property type="match status" value="1"/>
</dbReference>
<dbReference type="InterPro" id="IPR051125">
    <property type="entry name" value="ABC-4/HrtB_transporter"/>
</dbReference>
<keyword evidence="10" id="KW-1185">Reference proteome</keyword>
<feature type="transmembrane region" description="Helical" evidence="7">
    <location>
        <begin position="78"/>
        <end position="100"/>
    </location>
</feature>
<gene>
    <name evidence="9" type="ORF">NIES2135_45520</name>
</gene>
<dbReference type="InterPro" id="IPR005891">
    <property type="entry name" value="DevC"/>
</dbReference>
<dbReference type="GO" id="GO:0005886">
    <property type="term" value="C:plasma membrane"/>
    <property type="evidence" value="ECO:0007669"/>
    <property type="project" value="UniProtKB-SubCell"/>
</dbReference>
<feature type="domain" description="ABC3 transporter permease C-terminal" evidence="8">
    <location>
        <begin position="295"/>
        <end position="400"/>
    </location>
</feature>
<evidence type="ECO:0000313" key="9">
    <source>
        <dbReference type="EMBL" id="BAY57681.1"/>
    </source>
</evidence>
<name>A0A1Z4JLR9_LEPBY</name>
<dbReference type="EMBL" id="AP018203">
    <property type="protein sequence ID" value="BAY57681.1"/>
    <property type="molecule type" value="Genomic_DNA"/>
</dbReference>
<keyword evidence="3" id="KW-1003">Cell membrane</keyword>
<feature type="transmembrane region" description="Helical" evidence="7">
    <location>
        <begin position="374"/>
        <end position="397"/>
    </location>
</feature>
<sequence>MFAIPLAWLQLKREKIRLLVALAGIGFAVILMFLQLGFQDALFDSAVTLHQNIEGDIFLVSPQSTSLIAMKSFPERRLYQSLGFAGVKSISPIYIGFGIWKNPYWQGLPTPQTRSILVLGTNPGDTLFSVPGVEENRSKIRLTDVVLFDSASRPEFGPIPEKLQSLSPSDPPIRTEVESRQIEIGGLFRLGASFGADGNLMTSDLTFHRIFPSRDPRQIDIGVIKLEPGADLYASLERFKNLPGERRIDPKKQDNREDFVIGDVRVMSKAAFIAFEMNYWKDSTAIGFIFTLGTAIGFIVGTVIVYQILYTDVADHLAEYATLKAMGYKNRYLLSVVFQEAIILSVMGYIPGYVLCIGLYHLTRNATSLPLAMTLSRGIFVLCLTILMCVISGTIAVRKVQQADPADIF</sequence>
<dbReference type="PANTHER" id="PTHR43738">
    <property type="entry name" value="ABC TRANSPORTER, MEMBRANE PROTEIN"/>
    <property type="match status" value="1"/>
</dbReference>
<keyword evidence="4 7" id="KW-0812">Transmembrane</keyword>
<feature type="transmembrane region" description="Helical" evidence="7">
    <location>
        <begin position="18"/>
        <end position="38"/>
    </location>
</feature>
<evidence type="ECO:0000256" key="3">
    <source>
        <dbReference type="ARBA" id="ARBA00022475"/>
    </source>
</evidence>
<evidence type="ECO:0000256" key="6">
    <source>
        <dbReference type="ARBA" id="ARBA00023136"/>
    </source>
</evidence>
<protein>
    <submittedName>
        <fullName evidence="9">DevC protein</fullName>
    </submittedName>
</protein>
<reference evidence="9 10" key="1">
    <citation type="submission" date="2017-06" db="EMBL/GenBank/DDBJ databases">
        <title>Genome sequencing of cyanobaciteial culture collection at National Institute for Environmental Studies (NIES).</title>
        <authorList>
            <person name="Hirose Y."/>
            <person name="Shimura Y."/>
            <person name="Fujisawa T."/>
            <person name="Nakamura Y."/>
            <person name="Kawachi M."/>
        </authorList>
    </citation>
    <scope>NUCLEOTIDE SEQUENCE [LARGE SCALE GENOMIC DNA]</scope>
    <source>
        <strain evidence="9 10">NIES-2135</strain>
    </source>
</reference>
<dbReference type="PIRSF" id="PIRSF031773">
    <property type="entry name" value="DevC"/>
    <property type="match status" value="1"/>
</dbReference>
<dbReference type="InterPro" id="IPR003838">
    <property type="entry name" value="ABC3_permease_C"/>
</dbReference>
<evidence type="ECO:0000256" key="1">
    <source>
        <dbReference type="ARBA" id="ARBA00004651"/>
    </source>
</evidence>
<proteinExistence type="predicted"/>
<evidence type="ECO:0000256" key="2">
    <source>
        <dbReference type="ARBA" id="ARBA00022448"/>
    </source>
</evidence>
<evidence type="ECO:0000256" key="5">
    <source>
        <dbReference type="ARBA" id="ARBA00022989"/>
    </source>
</evidence>
<accession>A0A1Z4JLR9</accession>
<evidence type="ECO:0000313" key="10">
    <source>
        <dbReference type="Proteomes" id="UP000217895"/>
    </source>
</evidence>
<dbReference type="PANTHER" id="PTHR43738:SF1">
    <property type="entry name" value="HEMIN TRANSPORT SYSTEM PERMEASE PROTEIN HRTB-RELATED"/>
    <property type="match status" value="1"/>
</dbReference>
<evidence type="ECO:0000256" key="4">
    <source>
        <dbReference type="ARBA" id="ARBA00022692"/>
    </source>
</evidence>
<dbReference type="Proteomes" id="UP000217895">
    <property type="component" value="Chromosome"/>
</dbReference>
<evidence type="ECO:0000256" key="7">
    <source>
        <dbReference type="SAM" id="Phobius"/>
    </source>
</evidence>
<keyword evidence="5 7" id="KW-1133">Transmembrane helix</keyword>
<feature type="transmembrane region" description="Helical" evidence="7">
    <location>
        <begin position="341"/>
        <end position="362"/>
    </location>
</feature>
<dbReference type="Pfam" id="PF02687">
    <property type="entry name" value="FtsX"/>
    <property type="match status" value="1"/>
</dbReference>
<comment type="subcellular location">
    <subcellularLocation>
        <location evidence="1">Cell membrane</location>
        <topology evidence="1">Multi-pass membrane protein</topology>
    </subcellularLocation>
</comment>
<feature type="transmembrane region" description="Helical" evidence="7">
    <location>
        <begin position="285"/>
        <end position="309"/>
    </location>
</feature>
<keyword evidence="2" id="KW-0813">Transport</keyword>